<feature type="binding site" evidence="8">
    <location>
        <position position="133"/>
    </location>
    <ligand>
        <name>Zn(2+)</name>
        <dbReference type="ChEBI" id="CHEBI:29105"/>
        <note>catalytic</note>
    </ligand>
</feature>
<evidence type="ECO:0000256" key="3">
    <source>
        <dbReference type="ARBA" id="ARBA00022723"/>
    </source>
</evidence>
<sequence length="395" mass="46082">MQEMRVCPYSINNMNDQQVVRFRRLPRISTYIVAWCIGEMQKVSKGIISIYSTSNIQNAQYALELASRTVAFYEEYFGINYQLDKLDICVIPDFTNYAMENWGLICIKETYCLFNEETAFAGQKPDLADTITHELSHQWFGNLISPVWWDDLWLNEGFATWIAIFAAEQLQISERNEILSPQLIRGTDENNLDVILYHNAHLIDWAPWKEFYTVFGYNRGLYADSLRSSKPIRTPIFSGSEAGDAFNPVTYQKSAAIIRMIQQYYGPEPFRERLSTYLKKFAFSNATSKDFFGVFNNDSLNVVQMTDYWLSNPGFPVIKVESDGTLSQYRMTNREVQKEDSNWPLSLNILVLPKKIQLLKCLEMNMLIRKFSHQKLRYIKRMCYFLQDAAISMKN</sequence>
<dbReference type="InterPro" id="IPR034016">
    <property type="entry name" value="M1_APN-typ"/>
</dbReference>
<keyword evidence="6" id="KW-0482">Metalloprotease</keyword>
<dbReference type="VEuPathDB" id="MicrosporidiaDB:M153_1231000738"/>
<dbReference type="GO" id="GO:0016020">
    <property type="term" value="C:membrane"/>
    <property type="evidence" value="ECO:0007669"/>
    <property type="project" value="TreeGrafter"/>
</dbReference>
<evidence type="ECO:0000256" key="2">
    <source>
        <dbReference type="ARBA" id="ARBA00022670"/>
    </source>
</evidence>
<evidence type="ECO:0000256" key="4">
    <source>
        <dbReference type="ARBA" id="ARBA00022801"/>
    </source>
</evidence>
<proteinExistence type="inferred from homology"/>
<dbReference type="GO" id="GO:0043171">
    <property type="term" value="P:peptide catabolic process"/>
    <property type="evidence" value="ECO:0007669"/>
    <property type="project" value="TreeGrafter"/>
</dbReference>
<evidence type="ECO:0000313" key="11">
    <source>
        <dbReference type="EMBL" id="KRH93251.1"/>
    </source>
</evidence>
<evidence type="ECO:0000256" key="7">
    <source>
        <dbReference type="PIRSR" id="PIRSR634016-1"/>
    </source>
</evidence>
<dbReference type="InterPro" id="IPR001930">
    <property type="entry name" value="Peptidase_M1"/>
</dbReference>
<dbReference type="Proteomes" id="UP000051530">
    <property type="component" value="Unassembled WGS sequence"/>
</dbReference>
<dbReference type="Pfam" id="PF01433">
    <property type="entry name" value="Peptidase_M1"/>
    <property type="match status" value="1"/>
</dbReference>
<comment type="similarity">
    <text evidence="1">Belongs to the peptidase M1 family.</text>
</comment>
<dbReference type="InterPro" id="IPR050344">
    <property type="entry name" value="Peptidase_M1_aminopeptidases"/>
</dbReference>
<accession>A0A0R0LV26</accession>
<dbReference type="InterPro" id="IPR014782">
    <property type="entry name" value="Peptidase_M1_dom"/>
</dbReference>
<dbReference type="GO" id="GO:0008270">
    <property type="term" value="F:zinc ion binding"/>
    <property type="evidence" value="ECO:0007669"/>
    <property type="project" value="InterPro"/>
</dbReference>
<dbReference type="GO" id="GO:0005737">
    <property type="term" value="C:cytoplasm"/>
    <property type="evidence" value="ECO:0007669"/>
    <property type="project" value="TreeGrafter"/>
</dbReference>
<evidence type="ECO:0000313" key="12">
    <source>
        <dbReference type="Proteomes" id="UP000051530"/>
    </source>
</evidence>
<dbReference type="SUPFAM" id="SSF55486">
    <property type="entry name" value="Metalloproteases ('zincins'), catalytic domain"/>
    <property type="match status" value="1"/>
</dbReference>
<keyword evidence="2" id="KW-0645">Protease</keyword>
<comment type="caution">
    <text evidence="11">The sequence shown here is derived from an EMBL/GenBank/DDBJ whole genome shotgun (WGS) entry which is preliminary data.</text>
</comment>
<name>A0A0R0LV26_9MICR</name>
<dbReference type="InterPro" id="IPR027268">
    <property type="entry name" value="Peptidase_M4/M1_CTD_sf"/>
</dbReference>
<dbReference type="Gene3D" id="1.10.390.10">
    <property type="entry name" value="Neutral Protease Domain 2"/>
    <property type="match status" value="1"/>
</dbReference>
<dbReference type="GO" id="GO:0070006">
    <property type="term" value="F:metalloaminopeptidase activity"/>
    <property type="evidence" value="ECO:0007669"/>
    <property type="project" value="TreeGrafter"/>
</dbReference>
<feature type="binding site" evidence="8">
    <location>
        <position position="137"/>
    </location>
    <ligand>
        <name>Zn(2+)</name>
        <dbReference type="ChEBI" id="CHEBI:29105"/>
        <note>catalytic</note>
    </ligand>
</feature>
<evidence type="ECO:0000259" key="10">
    <source>
        <dbReference type="Pfam" id="PF01433"/>
    </source>
</evidence>
<dbReference type="OrthoDB" id="10031169at2759"/>
<feature type="domain" description="Peptidase M1 membrane alanine aminopeptidase" evidence="10">
    <location>
        <begin position="61"/>
        <end position="309"/>
    </location>
</feature>
<evidence type="ECO:0000256" key="1">
    <source>
        <dbReference type="ARBA" id="ARBA00010136"/>
    </source>
</evidence>
<evidence type="ECO:0000256" key="5">
    <source>
        <dbReference type="ARBA" id="ARBA00022833"/>
    </source>
</evidence>
<dbReference type="EMBL" id="LGUB01000417">
    <property type="protein sequence ID" value="KRH93251.1"/>
    <property type="molecule type" value="Genomic_DNA"/>
</dbReference>
<dbReference type="GO" id="GO:0042277">
    <property type="term" value="F:peptide binding"/>
    <property type="evidence" value="ECO:0007669"/>
    <property type="project" value="TreeGrafter"/>
</dbReference>
<keyword evidence="3 8" id="KW-0479">Metal-binding</keyword>
<protein>
    <submittedName>
        <fullName evidence="11">Puromycin-sensitive aminopeptidase</fullName>
    </submittedName>
</protein>
<feature type="active site" description="Proton acceptor" evidence="7">
    <location>
        <position position="134"/>
    </location>
</feature>
<evidence type="ECO:0000256" key="6">
    <source>
        <dbReference type="ARBA" id="ARBA00023049"/>
    </source>
</evidence>
<dbReference type="PANTHER" id="PTHR11533">
    <property type="entry name" value="PROTEASE M1 ZINC METALLOPROTEASE"/>
    <property type="match status" value="1"/>
</dbReference>
<dbReference type="PRINTS" id="PR00756">
    <property type="entry name" value="ALADIPTASE"/>
</dbReference>
<dbReference type="GO" id="GO:0006508">
    <property type="term" value="P:proteolysis"/>
    <property type="evidence" value="ECO:0007669"/>
    <property type="project" value="UniProtKB-KW"/>
</dbReference>
<organism evidence="11 12">
    <name type="scientific">Pseudoloma neurophilia</name>
    <dbReference type="NCBI Taxonomy" id="146866"/>
    <lineage>
        <taxon>Eukaryota</taxon>
        <taxon>Fungi</taxon>
        <taxon>Fungi incertae sedis</taxon>
        <taxon>Microsporidia</taxon>
        <taxon>Pseudoloma</taxon>
    </lineage>
</organism>
<evidence type="ECO:0000256" key="8">
    <source>
        <dbReference type="PIRSR" id="PIRSR634016-3"/>
    </source>
</evidence>
<gene>
    <name evidence="11" type="ORF">M153_1231000738</name>
</gene>
<feature type="site" description="Transition state stabilizer" evidence="9">
    <location>
        <position position="251"/>
    </location>
</feature>
<keyword evidence="12" id="KW-1185">Reference proteome</keyword>
<keyword evidence="11" id="KW-0031">Aminopeptidase</keyword>
<dbReference type="PANTHER" id="PTHR11533:SF299">
    <property type="entry name" value="AMINOPEPTIDASE"/>
    <property type="match status" value="1"/>
</dbReference>
<feature type="binding site" evidence="8">
    <location>
        <position position="156"/>
    </location>
    <ligand>
        <name>Zn(2+)</name>
        <dbReference type="ChEBI" id="CHEBI:29105"/>
        <note>catalytic</note>
    </ligand>
</feature>
<dbReference type="CDD" id="cd09601">
    <property type="entry name" value="M1_APN-Q_like"/>
    <property type="match status" value="1"/>
</dbReference>
<dbReference type="GO" id="GO:0005615">
    <property type="term" value="C:extracellular space"/>
    <property type="evidence" value="ECO:0007669"/>
    <property type="project" value="TreeGrafter"/>
</dbReference>
<keyword evidence="4" id="KW-0378">Hydrolase</keyword>
<evidence type="ECO:0000256" key="9">
    <source>
        <dbReference type="PIRSR" id="PIRSR634016-4"/>
    </source>
</evidence>
<dbReference type="AlphaFoldDB" id="A0A0R0LV26"/>
<reference evidence="11 12" key="1">
    <citation type="submission" date="2015-07" db="EMBL/GenBank/DDBJ databases">
        <title>The genome of Pseudoloma neurophilia, a relevant intracellular parasite of the zebrafish.</title>
        <authorList>
            <person name="Ndikumana S."/>
            <person name="Pelin A."/>
            <person name="Sanders J."/>
            <person name="Corradi N."/>
        </authorList>
    </citation>
    <scope>NUCLEOTIDE SEQUENCE [LARGE SCALE GENOMIC DNA]</scope>
    <source>
        <strain evidence="11 12">MK1</strain>
    </source>
</reference>
<keyword evidence="5 8" id="KW-0862">Zinc</keyword>
<comment type="cofactor">
    <cofactor evidence="8">
        <name>Zn(2+)</name>
        <dbReference type="ChEBI" id="CHEBI:29105"/>
    </cofactor>
    <text evidence="8">Binds 1 zinc ion per subunit.</text>
</comment>